<dbReference type="InterPro" id="IPR009057">
    <property type="entry name" value="Homeodomain-like_sf"/>
</dbReference>
<reference evidence="4 5" key="1">
    <citation type="submission" date="2019-07" db="EMBL/GenBank/DDBJ databases">
        <title>Genomic Encyclopedia of Type Strains, Phase I: the one thousand microbial genomes (KMG-I) project.</title>
        <authorList>
            <person name="Kyrpides N."/>
        </authorList>
    </citation>
    <scope>NUCLEOTIDE SEQUENCE [LARGE SCALE GENOMIC DNA]</scope>
    <source>
        <strain evidence="4 5">DSM 13558</strain>
    </source>
</reference>
<evidence type="ECO:0000259" key="3">
    <source>
        <dbReference type="PROSITE" id="PS50977"/>
    </source>
</evidence>
<dbReference type="InterPro" id="IPR050624">
    <property type="entry name" value="HTH-type_Tx_Regulator"/>
</dbReference>
<protein>
    <submittedName>
        <fullName evidence="4">TetR family transcriptional regulator</fullName>
    </submittedName>
</protein>
<dbReference type="EMBL" id="VLKH01000003">
    <property type="protein sequence ID" value="TWH81624.1"/>
    <property type="molecule type" value="Genomic_DNA"/>
</dbReference>
<dbReference type="PRINTS" id="PR00455">
    <property type="entry name" value="HTHTETR"/>
</dbReference>
<dbReference type="AlphaFoldDB" id="A0A562JFI1"/>
<keyword evidence="5" id="KW-1185">Reference proteome</keyword>
<dbReference type="GO" id="GO:0003677">
    <property type="term" value="F:DNA binding"/>
    <property type="evidence" value="ECO:0007669"/>
    <property type="project" value="UniProtKB-UniRule"/>
</dbReference>
<name>A0A562JFI1_9FIRM</name>
<dbReference type="OrthoDB" id="5366068at2"/>
<organism evidence="4 5">
    <name type="scientific">Sedimentibacter saalensis</name>
    <dbReference type="NCBI Taxonomy" id="130788"/>
    <lineage>
        <taxon>Bacteria</taxon>
        <taxon>Bacillati</taxon>
        <taxon>Bacillota</taxon>
        <taxon>Tissierellia</taxon>
        <taxon>Sedimentibacter</taxon>
    </lineage>
</organism>
<evidence type="ECO:0000256" key="1">
    <source>
        <dbReference type="ARBA" id="ARBA00023125"/>
    </source>
</evidence>
<dbReference type="RefSeq" id="WP_145081688.1">
    <property type="nucleotide sequence ID" value="NZ_DAMBUX010000041.1"/>
</dbReference>
<feature type="DNA-binding region" description="H-T-H motif" evidence="2">
    <location>
        <begin position="33"/>
        <end position="52"/>
    </location>
</feature>
<accession>A0A562JFI1</accession>
<proteinExistence type="predicted"/>
<dbReference type="Proteomes" id="UP000315343">
    <property type="component" value="Unassembled WGS sequence"/>
</dbReference>
<evidence type="ECO:0000313" key="4">
    <source>
        <dbReference type="EMBL" id="TWH81624.1"/>
    </source>
</evidence>
<dbReference type="PANTHER" id="PTHR43479">
    <property type="entry name" value="ACREF/ENVCD OPERON REPRESSOR-RELATED"/>
    <property type="match status" value="1"/>
</dbReference>
<comment type="caution">
    <text evidence="4">The sequence shown here is derived from an EMBL/GenBank/DDBJ whole genome shotgun (WGS) entry which is preliminary data.</text>
</comment>
<dbReference type="Pfam" id="PF00440">
    <property type="entry name" value="TetR_N"/>
    <property type="match status" value="1"/>
</dbReference>
<dbReference type="InterPro" id="IPR001647">
    <property type="entry name" value="HTH_TetR"/>
</dbReference>
<dbReference type="PROSITE" id="PS50977">
    <property type="entry name" value="HTH_TETR_2"/>
    <property type="match status" value="1"/>
</dbReference>
<dbReference type="SUPFAM" id="SSF46689">
    <property type="entry name" value="Homeodomain-like"/>
    <property type="match status" value="1"/>
</dbReference>
<dbReference type="PANTHER" id="PTHR43479:SF11">
    <property type="entry name" value="ACREF_ENVCD OPERON REPRESSOR-RELATED"/>
    <property type="match status" value="1"/>
</dbReference>
<sequence length="198" mass="23032">MYKRREREIEAMRELIISAAKEIIAKEGFDNLSIRKIANKIEYSPAIIYHYFKDKDEIMNQVMRNGYMRIISAITKSADEDLKPSDKLKRITRDYIEEALSMPDEFLAAQLNQSPYALKHTSSLYRGASKEKPALTALCKCLKEIYTNLDDEQIELKSQMIVVSTFGLIVKLVIEKDLDEEQRQRLIETFIEEVVCKI</sequence>
<gene>
    <name evidence="4" type="ORF">LY60_01378</name>
</gene>
<evidence type="ECO:0000256" key="2">
    <source>
        <dbReference type="PROSITE-ProRule" id="PRU00335"/>
    </source>
</evidence>
<keyword evidence="1 2" id="KW-0238">DNA-binding</keyword>
<dbReference type="Gene3D" id="1.10.357.10">
    <property type="entry name" value="Tetracycline Repressor, domain 2"/>
    <property type="match status" value="1"/>
</dbReference>
<evidence type="ECO:0000313" key="5">
    <source>
        <dbReference type="Proteomes" id="UP000315343"/>
    </source>
</evidence>
<feature type="domain" description="HTH tetR-type" evidence="3">
    <location>
        <begin position="10"/>
        <end position="70"/>
    </location>
</feature>